<evidence type="ECO:0000313" key="1">
    <source>
        <dbReference type="EMBL" id="QCE07595.1"/>
    </source>
</evidence>
<reference evidence="1 2" key="1">
    <citation type="submission" date="2019-04" db="EMBL/GenBank/DDBJ databases">
        <title>An improved genome assembly and genetic linkage map for asparagus bean, Vigna unguiculata ssp. sesquipedialis.</title>
        <authorList>
            <person name="Xia Q."/>
            <person name="Zhang R."/>
            <person name="Dong Y."/>
        </authorList>
    </citation>
    <scope>NUCLEOTIDE SEQUENCE [LARGE SCALE GENOMIC DNA]</scope>
    <source>
        <tissue evidence="1">Leaf</tissue>
    </source>
</reference>
<dbReference type="Proteomes" id="UP000501690">
    <property type="component" value="Linkage Group LG9"/>
</dbReference>
<gene>
    <name evidence="1" type="ORF">DEO72_LG9g2615</name>
</gene>
<dbReference type="AlphaFoldDB" id="A0A4D6N624"/>
<sequence length="54" mass="5954">MPQPPDSPQFQGFDLYCVQLSVLDGYVGIAGWAEDRAAELSSNLKVYLCFNCPV</sequence>
<evidence type="ECO:0000313" key="2">
    <source>
        <dbReference type="Proteomes" id="UP000501690"/>
    </source>
</evidence>
<keyword evidence="2" id="KW-1185">Reference proteome</keyword>
<accession>A0A4D6N624</accession>
<protein>
    <submittedName>
        <fullName evidence="1">Uncharacterized protein</fullName>
    </submittedName>
</protein>
<proteinExistence type="predicted"/>
<name>A0A4D6N624_VIGUN</name>
<organism evidence="1 2">
    <name type="scientific">Vigna unguiculata</name>
    <name type="common">Cowpea</name>
    <dbReference type="NCBI Taxonomy" id="3917"/>
    <lineage>
        <taxon>Eukaryota</taxon>
        <taxon>Viridiplantae</taxon>
        <taxon>Streptophyta</taxon>
        <taxon>Embryophyta</taxon>
        <taxon>Tracheophyta</taxon>
        <taxon>Spermatophyta</taxon>
        <taxon>Magnoliopsida</taxon>
        <taxon>eudicotyledons</taxon>
        <taxon>Gunneridae</taxon>
        <taxon>Pentapetalae</taxon>
        <taxon>rosids</taxon>
        <taxon>fabids</taxon>
        <taxon>Fabales</taxon>
        <taxon>Fabaceae</taxon>
        <taxon>Papilionoideae</taxon>
        <taxon>50 kb inversion clade</taxon>
        <taxon>NPAAA clade</taxon>
        <taxon>indigoferoid/millettioid clade</taxon>
        <taxon>Phaseoleae</taxon>
        <taxon>Vigna</taxon>
    </lineage>
</organism>
<dbReference type="EMBL" id="CP039353">
    <property type="protein sequence ID" value="QCE07595.1"/>
    <property type="molecule type" value="Genomic_DNA"/>
</dbReference>